<feature type="region of interest" description="Disordered" evidence="6">
    <location>
        <begin position="280"/>
        <end position="300"/>
    </location>
</feature>
<name>A0A1E1KGI8_9HELO</name>
<dbReference type="GO" id="GO:0016020">
    <property type="term" value="C:membrane"/>
    <property type="evidence" value="ECO:0007669"/>
    <property type="project" value="UniProtKB-SubCell"/>
</dbReference>
<feature type="region of interest" description="Disordered" evidence="6">
    <location>
        <begin position="354"/>
        <end position="381"/>
    </location>
</feature>
<feature type="transmembrane region" description="Helical" evidence="7">
    <location>
        <begin position="209"/>
        <end position="230"/>
    </location>
</feature>
<feature type="transmembrane region" description="Helical" evidence="7">
    <location>
        <begin position="132"/>
        <end position="156"/>
    </location>
</feature>
<evidence type="ECO:0000256" key="1">
    <source>
        <dbReference type="ARBA" id="ARBA00004141"/>
    </source>
</evidence>
<dbReference type="AlphaFoldDB" id="A0A1E1KGI8"/>
<dbReference type="EMBL" id="FJUX01000030">
    <property type="protein sequence ID" value="CZS97111.1"/>
    <property type="molecule type" value="Genomic_DNA"/>
</dbReference>
<dbReference type="InterPro" id="IPR049326">
    <property type="entry name" value="Rhodopsin_dom_fungi"/>
</dbReference>
<feature type="domain" description="Rhodopsin" evidence="8">
    <location>
        <begin position="26"/>
        <end position="266"/>
    </location>
</feature>
<organism evidence="9 10">
    <name type="scientific">Rhynchosporium agropyri</name>
    <dbReference type="NCBI Taxonomy" id="914238"/>
    <lineage>
        <taxon>Eukaryota</taxon>
        <taxon>Fungi</taxon>
        <taxon>Dikarya</taxon>
        <taxon>Ascomycota</taxon>
        <taxon>Pezizomycotina</taxon>
        <taxon>Leotiomycetes</taxon>
        <taxon>Helotiales</taxon>
        <taxon>Ploettnerulaceae</taxon>
        <taxon>Rhynchosporium</taxon>
    </lineage>
</organism>
<protein>
    <recommendedName>
        <fullName evidence="8">Rhodopsin domain-containing protein</fullName>
    </recommendedName>
</protein>
<feature type="transmembrane region" description="Helical" evidence="7">
    <location>
        <begin position="41"/>
        <end position="61"/>
    </location>
</feature>
<evidence type="ECO:0000256" key="5">
    <source>
        <dbReference type="ARBA" id="ARBA00038359"/>
    </source>
</evidence>
<comment type="similarity">
    <text evidence="5">Belongs to the SAT4 family.</text>
</comment>
<dbReference type="Proteomes" id="UP000178912">
    <property type="component" value="Unassembled WGS sequence"/>
</dbReference>
<dbReference type="Pfam" id="PF20684">
    <property type="entry name" value="Fung_rhodopsin"/>
    <property type="match status" value="1"/>
</dbReference>
<accession>A0A1E1KGI8</accession>
<dbReference type="PANTHER" id="PTHR33048:SF149">
    <property type="entry name" value="UBID FAMILY DECARBOXYLASE"/>
    <property type="match status" value="1"/>
</dbReference>
<evidence type="ECO:0000256" key="7">
    <source>
        <dbReference type="SAM" id="Phobius"/>
    </source>
</evidence>
<evidence type="ECO:0000256" key="3">
    <source>
        <dbReference type="ARBA" id="ARBA00022989"/>
    </source>
</evidence>
<feature type="compositionally biased region" description="Polar residues" evidence="6">
    <location>
        <begin position="368"/>
        <end position="381"/>
    </location>
</feature>
<evidence type="ECO:0000256" key="2">
    <source>
        <dbReference type="ARBA" id="ARBA00022692"/>
    </source>
</evidence>
<keyword evidence="2 7" id="KW-0812">Transmembrane</keyword>
<keyword evidence="3 7" id="KW-1133">Transmembrane helix</keyword>
<keyword evidence="4 7" id="KW-0472">Membrane</keyword>
<evidence type="ECO:0000313" key="9">
    <source>
        <dbReference type="EMBL" id="CZS97111.1"/>
    </source>
</evidence>
<evidence type="ECO:0000256" key="4">
    <source>
        <dbReference type="ARBA" id="ARBA00023136"/>
    </source>
</evidence>
<proteinExistence type="inferred from homology"/>
<feature type="transmembrane region" description="Helical" evidence="7">
    <location>
        <begin position="12"/>
        <end position="29"/>
    </location>
</feature>
<feature type="region of interest" description="Disordered" evidence="6">
    <location>
        <begin position="321"/>
        <end position="340"/>
    </location>
</feature>
<gene>
    <name evidence="9" type="ORF">RAG0_06238</name>
</gene>
<dbReference type="InterPro" id="IPR052337">
    <property type="entry name" value="SAT4-like"/>
</dbReference>
<comment type="subcellular location">
    <subcellularLocation>
        <location evidence="1">Membrane</location>
        <topology evidence="1">Multi-pass membrane protein</topology>
    </subcellularLocation>
</comment>
<keyword evidence="10" id="KW-1185">Reference proteome</keyword>
<dbReference type="OrthoDB" id="3903189at2759"/>
<evidence type="ECO:0000259" key="8">
    <source>
        <dbReference type="Pfam" id="PF20684"/>
    </source>
</evidence>
<reference evidence="10" key="1">
    <citation type="submission" date="2016-03" db="EMBL/GenBank/DDBJ databases">
        <authorList>
            <person name="Guldener U."/>
        </authorList>
    </citation>
    <scope>NUCLEOTIDE SEQUENCE [LARGE SCALE GENOMIC DNA]</scope>
    <source>
        <strain evidence="10">04CH-RAC-A.6.1</strain>
    </source>
</reference>
<evidence type="ECO:0000256" key="6">
    <source>
        <dbReference type="SAM" id="MobiDB-lite"/>
    </source>
</evidence>
<sequence length="381" mass="42706">MAETAEAFARETWTLYGVSCCLVVLRYTARIRRFGIMNLQFDDYMMLNGMIWYTVMCVAFNKVQSGGGSNYMTDDQVLALTPEIIIERIRGSKWVFVTEHSMLLAIWSMKACMLHLYASITQGLPQRRYVNYVAFYTAISFVGCEIALFTACTPTYQYWAVPPANSQCATYQFFEIIQGSLNIPGDIAMLAIGIPILASIRLPIQQKAILLMIFGMGFFIIISAILTKIYCLVPGLISYIYMNWYFREASVAVYVTNLPTIWPLLREVFPAMQSWGSSKTKVTSSPMTGSKGWGGTGKGSRARINSVDGFQLSGLNKGGVKAESQERINDSDSAECQEGRIKIQKDVTFEVKTERVTPDDEEQGRNGWKTNDIQTSVRGVN</sequence>
<dbReference type="PANTHER" id="PTHR33048">
    <property type="entry name" value="PTH11-LIKE INTEGRAL MEMBRANE PROTEIN (AFU_ORTHOLOGUE AFUA_5G11245)"/>
    <property type="match status" value="1"/>
</dbReference>
<evidence type="ECO:0000313" key="10">
    <source>
        <dbReference type="Proteomes" id="UP000178912"/>
    </source>
</evidence>